<dbReference type="AlphaFoldDB" id="B0VF20"/>
<dbReference type="Proteomes" id="UP000002019">
    <property type="component" value="Chromosome"/>
</dbReference>
<dbReference type="GO" id="GO:0043772">
    <property type="term" value="F:acyl-phosphate glycerol-3-phosphate acyltransferase activity"/>
    <property type="evidence" value="ECO:0007669"/>
    <property type="project" value="InterPro"/>
</dbReference>
<keyword evidence="12" id="KW-1185">Reference proteome</keyword>
<evidence type="ECO:0000256" key="9">
    <source>
        <dbReference type="ARBA" id="ARBA00023264"/>
    </source>
</evidence>
<dbReference type="Pfam" id="PF02660">
    <property type="entry name" value="G3P_acyltransf"/>
    <property type="match status" value="1"/>
</dbReference>
<evidence type="ECO:0000256" key="5">
    <source>
        <dbReference type="ARBA" id="ARBA00022989"/>
    </source>
</evidence>
<evidence type="ECO:0000313" key="12">
    <source>
        <dbReference type="Proteomes" id="UP000002019"/>
    </source>
</evidence>
<keyword evidence="8" id="KW-0594">Phospholipid biosynthesis</keyword>
<dbReference type="PANTHER" id="PTHR30309:SF0">
    <property type="entry name" value="GLYCEROL-3-PHOSPHATE ACYLTRANSFERASE-RELATED"/>
    <property type="match status" value="1"/>
</dbReference>
<feature type="transmembrane region" description="Helical" evidence="10">
    <location>
        <begin position="125"/>
        <end position="150"/>
    </location>
</feature>
<dbReference type="InterPro" id="IPR003811">
    <property type="entry name" value="G3P_acylTferase_PlsY"/>
</dbReference>
<keyword evidence="4 10" id="KW-0812">Transmembrane</keyword>
<dbReference type="SMART" id="SM01207">
    <property type="entry name" value="G3P_acyltransf"/>
    <property type="match status" value="1"/>
</dbReference>
<keyword evidence="5 10" id="KW-1133">Transmembrane helix</keyword>
<feature type="transmembrane region" description="Helical" evidence="10">
    <location>
        <begin position="188"/>
        <end position="207"/>
    </location>
</feature>
<dbReference type="RefSeq" id="WP_015423933.1">
    <property type="nucleotide sequence ID" value="NC_020449.1"/>
</dbReference>
<accession>B0VF20</accession>
<evidence type="ECO:0000256" key="8">
    <source>
        <dbReference type="ARBA" id="ARBA00023209"/>
    </source>
</evidence>
<name>B0VF20_CLOAI</name>
<dbReference type="eggNOG" id="COG0344">
    <property type="taxonomic scope" value="Bacteria"/>
</dbReference>
<evidence type="ECO:0000256" key="7">
    <source>
        <dbReference type="ARBA" id="ARBA00023136"/>
    </source>
</evidence>
<dbReference type="KEGG" id="caci:CLOAM0162"/>
<dbReference type="PANTHER" id="PTHR30309">
    <property type="entry name" value="INNER MEMBRANE PROTEIN YGIH"/>
    <property type="match status" value="1"/>
</dbReference>
<evidence type="ECO:0000256" key="6">
    <source>
        <dbReference type="ARBA" id="ARBA00023098"/>
    </source>
</evidence>
<dbReference type="GO" id="GO:0005886">
    <property type="term" value="C:plasma membrane"/>
    <property type="evidence" value="ECO:0007669"/>
    <property type="project" value="InterPro"/>
</dbReference>
<evidence type="ECO:0000313" key="11">
    <source>
        <dbReference type="EMBL" id="CAO80072.1"/>
    </source>
</evidence>
<keyword evidence="2" id="KW-0444">Lipid biosynthesis</keyword>
<evidence type="ECO:0000256" key="2">
    <source>
        <dbReference type="ARBA" id="ARBA00022516"/>
    </source>
</evidence>
<dbReference type="OrthoDB" id="9777124at2"/>
<feature type="transmembrane region" description="Helical" evidence="10">
    <location>
        <begin position="67"/>
        <end position="87"/>
    </location>
</feature>
<protein>
    <recommendedName>
        <fullName evidence="13">Glycerol-3-phosphate acyltransferase</fullName>
    </recommendedName>
</protein>
<dbReference type="GO" id="GO:0008654">
    <property type="term" value="P:phospholipid biosynthetic process"/>
    <property type="evidence" value="ECO:0007669"/>
    <property type="project" value="UniProtKB-KW"/>
</dbReference>
<evidence type="ECO:0000256" key="4">
    <source>
        <dbReference type="ARBA" id="ARBA00022692"/>
    </source>
</evidence>
<evidence type="ECO:0008006" key="13">
    <source>
        <dbReference type="Google" id="ProtNLM"/>
    </source>
</evidence>
<keyword evidence="9" id="KW-1208">Phospholipid metabolism</keyword>
<evidence type="ECO:0000256" key="10">
    <source>
        <dbReference type="SAM" id="Phobius"/>
    </source>
</evidence>
<dbReference type="HOGENOM" id="CLU_1286942_0_0_0"/>
<evidence type="ECO:0000256" key="3">
    <source>
        <dbReference type="ARBA" id="ARBA00022679"/>
    </source>
</evidence>
<feature type="transmembrane region" description="Helical" evidence="10">
    <location>
        <begin position="99"/>
        <end position="119"/>
    </location>
</feature>
<proteinExistence type="predicted"/>
<keyword evidence="7 10" id="KW-0472">Membrane</keyword>
<evidence type="ECO:0000256" key="1">
    <source>
        <dbReference type="ARBA" id="ARBA00022475"/>
    </source>
</evidence>
<gene>
    <name evidence="11" type="ordered locus">CLOAM0162</name>
</gene>
<dbReference type="STRING" id="459349.CLOAM0162"/>
<organism evidence="11 12">
    <name type="scientific">Cloacimonas acidaminovorans (strain Evry)</name>
    <dbReference type="NCBI Taxonomy" id="459349"/>
    <lineage>
        <taxon>Bacteria</taxon>
        <taxon>Pseudomonadati</taxon>
        <taxon>Candidatus Cloacimonadota</taxon>
        <taxon>Candidatus Cloacimonadia</taxon>
        <taxon>Candidatus Cloacimonadales</taxon>
        <taxon>Candidatus Cloacimonadaceae</taxon>
        <taxon>Candidatus Cloacimonas</taxon>
    </lineage>
</organism>
<keyword evidence="6" id="KW-0443">Lipid metabolism</keyword>
<keyword evidence="1" id="KW-1003">Cell membrane</keyword>
<keyword evidence="3" id="KW-0808">Transferase</keyword>
<reference evidence="11 12" key="1">
    <citation type="journal article" date="2008" name="J. Bacteriol.">
        <title>'Candidatus Cloacamonas acidaminovorans': genome sequence reconstruction provides a first glimpse of a new bacterial division.</title>
        <authorList>
            <person name="Pelletier E."/>
            <person name="Kreimeyer A."/>
            <person name="Bocs S."/>
            <person name="Rouy Z."/>
            <person name="Gyapay G."/>
            <person name="Chouari R."/>
            <person name="Riviere D."/>
            <person name="Ganesan A."/>
            <person name="Daegelen P."/>
            <person name="Sghir A."/>
            <person name="Cohen G.N."/>
            <person name="Medigue C."/>
            <person name="Weissenbach J."/>
            <person name="Le Paslier D."/>
        </authorList>
    </citation>
    <scope>NUCLEOTIDE SEQUENCE [LARGE SCALE GENOMIC DNA]</scope>
    <source>
        <strain evidence="12">Evry</strain>
    </source>
</reference>
<dbReference type="EMBL" id="CU466930">
    <property type="protein sequence ID" value="CAO80072.1"/>
    <property type="molecule type" value="Genomic_DNA"/>
</dbReference>
<sequence length="214" mass="24338">MIYLFVILIIIIAYLYGCFSTARIVAKSFRSLNVYKIGTGLADTENIYTNISKPLGTLVGAIDVAKAYLFLLVVEFLLGFIDIKVINYPDFTILYSENLMLIYGLSMLIGHCLPFTHRFRGGRGIFTYMGILAYIAFLPTLISAVIAWLIVLRFKQIRFAQYLIVILPVILYIIFYTLFHYHKSSPPYFITLLLGNAIMMGILNIIVSKKLGEF</sequence>
<feature type="transmembrane region" description="Helical" evidence="10">
    <location>
        <begin position="162"/>
        <end position="182"/>
    </location>
</feature>